<accession>A0A1T1DY28</accession>
<name>A0A1T1DY28_9LEPT</name>
<dbReference type="EMBL" id="MVIT01000049">
    <property type="protein sequence ID" value="OOV45523.1"/>
    <property type="molecule type" value="Genomic_DNA"/>
</dbReference>
<evidence type="ECO:0000313" key="2">
    <source>
        <dbReference type="Proteomes" id="UP000191008"/>
    </source>
</evidence>
<reference evidence="1 2" key="1">
    <citation type="submission" date="2017-02" db="EMBL/GenBank/DDBJ databases">
        <title>Comparative genomic analysis of Brazilian Leptospira kirschneri strains of different serogroups.</title>
        <authorList>
            <person name="Moreno L.Z."/>
            <person name="Miraglia F."/>
            <person name="Kremer F.S."/>
            <person name="Eslabao M.R."/>
            <person name="Lilenbaum W."/>
            <person name="Dellagostin O.A."/>
            <person name="Moreno A.M."/>
        </authorList>
    </citation>
    <scope>NUCLEOTIDE SEQUENCE [LARGE SCALE GENOMIC DNA]</scope>
    <source>
        <strain evidence="1 2">M110/06</strain>
    </source>
</reference>
<dbReference type="AlphaFoldDB" id="A0A1T1DY28"/>
<comment type="caution">
    <text evidence="1">The sequence shown here is derived from an EMBL/GenBank/DDBJ whole genome shotgun (WGS) entry which is preliminary data.</text>
</comment>
<proteinExistence type="predicted"/>
<dbReference type="Proteomes" id="UP000191008">
    <property type="component" value="Unassembled WGS sequence"/>
</dbReference>
<organism evidence="1 2">
    <name type="scientific">Leptospira kirschneri serovar Pomona</name>
    <dbReference type="NCBI Taxonomy" id="561005"/>
    <lineage>
        <taxon>Bacteria</taxon>
        <taxon>Pseudomonadati</taxon>
        <taxon>Spirochaetota</taxon>
        <taxon>Spirochaetia</taxon>
        <taxon>Leptospirales</taxon>
        <taxon>Leptospiraceae</taxon>
        <taxon>Leptospira</taxon>
    </lineage>
</organism>
<evidence type="ECO:0000313" key="1">
    <source>
        <dbReference type="EMBL" id="OOV45523.1"/>
    </source>
</evidence>
<sequence length="61" mass="7315">MNDEKHRSNNNSGANTDDNFVSDGFVFIREFRHWRSKEIIKASDYGHKYFRIPIGKRKKKK</sequence>
<gene>
    <name evidence="1" type="ORF">B1J93_04805</name>
</gene>
<protein>
    <submittedName>
        <fullName evidence="1">Uncharacterized protein</fullName>
    </submittedName>
</protein>